<keyword evidence="3" id="KW-1133">Transmembrane helix</keyword>
<keyword evidence="2" id="KW-0808">Transferase</keyword>
<dbReference type="SUPFAM" id="SSF53448">
    <property type="entry name" value="Nucleotide-diphospho-sugar transferases"/>
    <property type="match status" value="1"/>
</dbReference>
<keyword evidence="3" id="KW-0472">Membrane</keyword>
<gene>
    <name evidence="4" type="ORF">UFOPK1684_00828</name>
</gene>
<feature type="transmembrane region" description="Helical" evidence="3">
    <location>
        <begin position="348"/>
        <end position="367"/>
    </location>
</feature>
<feature type="transmembrane region" description="Helical" evidence="3">
    <location>
        <begin position="12"/>
        <end position="33"/>
    </location>
</feature>
<dbReference type="PANTHER" id="PTHR43630:SF1">
    <property type="entry name" value="POLY-BETA-1,6-N-ACETYL-D-GLUCOSAMINE SYNTHASE"/>
    <property type="match status" value="1"/>
</dbReference>
<evidence type="ECO:0000256" key="1">
    <source>
        <dbReference type="ARBA" id="ARBA00022676"/>
    </source>
</evidence>
<name>A0A6J6E7I0_9ZZZZ</name>
<dbReference type="Gene3D" id="3.90.550.10">
    <property type="entry name" value="Spore Coat Polysaccharide Biosynthesis Protein SpsA, Chain A"/>
    <property type="match status" value="1"/>
</dbReference>
<feature type="transmembrane region" description="Helical" evidence="3">
    <location>
        <begin position="312"/>
        <end position="336"/>
    </location>
</feature>
<dbReference type="PANTHER" id="PTHR43630">
    <property type="entry name" value="POLY-BETA-1,6-N-ACETYL-D-GLUCOSAMINE SYNTHASE"/>
    <property type="match status" value="1"/>
</dbReference>
<accession>A0A6J6E7I0</accession>
<evidence type="ECO:0000256" key="3">
    <source>
        <dbReference type="SAM" id="Phobius"/>
    </source>
</evidence>
<dbReference type="CDD" id="cd06423">
    <property type="entry name" value="CESA_like"/>
    <property type="match status" value="1"/>
</dbReference>
<evidence type="ECO:0000313" key="4">
    <source>
        <dbReference type="EMBL" id="CAB4572550.1"/>
    </source>
</evidence>
<feature type="transmembrane region" description="Helical" evidence="3">
    <location>
        <begin position="388"/>
        <end position="410"/>
    </location>
</feature>
<evidence type="ECO:0000256" key="2">
    <source>
        <dbReference type="ARBA" id="ARBA00022679"/>
    </source>
</evidence>
<reference evidence="4" key="1">
    <citation type="submission" date="2020-05" db="EMBL/GenBank/DDBJ databases">
        <authorList>
            <person name="Chiriac C."/>
            <person name="Salcher M."/>
            <person name="Ghai R."/>
            <person name="Kavagutti S V."/>
        </authorList>
    </citation>
    <scope>NUCLEOTIDE SEQUENCE</scope>
</reference>
<dbReference type="GO" id="GO:0016757">
    <property type="term" value="F:glycosyltransferase activity"/>
    <property type="evidence" value="ECO:0007669"/>
    <property type="project" value="UniProtKB-KW"/>
</dbReference>
<keyword evidence="1" id="KW-0328">Glycosyltransferase</keyword>
<dbReference type="Pfam" id="PF13641">
    <property type="entry name" value="Glyco_tranf_2_3"/>
    <property type="match status" value="1"/>
</dbReference>
<organism evidence="4">
    <name type="scientific">freshwater metagenome</name>
    <dbReference type="NCBI Taxonomy" id="449393"/>
    <lineage>
        <taxon>unclassified sequences</taxon>
        <taxon>metagenomes</taxon>
        <taxon>ecological metagenomes</taxon>
    </lineage>
</organism>
<dbReference type="InterPro" id="IPR029044">
    <property type="entry name" value="Nucleotide-diphossugar_trans"/>
</dbReference>
<dbReference type="EMBL" id="CAEZTM010000033">
    <property type="protein sequence ID" value="CAB4572550.1"/>
    <property type="molecule type" value="Genomic_DNA"/>
</dbReference>
<sequence>MTDFFLALSESPAYWLCMTFLAGFPLVVAALVVNGSRSLLLDRQSEATERYFPHREDLDRARERWPLVTVIVPSRDEERTIVDTVSAILEIDWPQLQVIVVDDGSKDSTAQQLATLSHNPSVQVLSHPEPLGKSESLNEGFALATSEIVLIMDADAAPAANVLNRMVPYFIKHRDIAAVTGNPRVVNASGLWAKLQAIEFTSTISALRRGQSAWGRINTISGVLSVLRRDVVLALGGFSSVHPTEDIELTWRVHRAGYRCVYEPAALVAMRVPETLSQWWHQRYRWSSGLIRVLQAHGVGLVRERRWPMFPLLLEAFLSVVWCHLLWLATVLWIVALALGGPDVGNSLIISHWGAMTIGIALVQIFWGMHLDGNHDRTIWKLWPLAPVYPILYWWAEALVVAAATLPTLVTKPRRVSWTLNRAAGPTTTGETS</sequence>
<proteinExistence type="predicted"/>
<keyword evidence="3" id="KW-0812">Transmembrane</keyword>
<protein>
    <submittedName>
        <fullName evidence="4">Unannotated protein</fullName>
    </submittedName>
</protein>
<dbReference type="AlphaFoldDB" id="A0A6J6E7I0"/>